<dbReference type="GO" id="GO:0000976">
    <property type="term" value="F:transcription cis-regulatory region binding"/>
    <property type="evidence" value="ECO:0007669"/>
    <property type="project" value="TreeGrafter"/>
</dbReference>
<dbReference type="InterPro" id="IPR001647">
    <property type="entry name" value="HTH_TetR"/>
</dbReference>
<feature type="region of interest" description="Disordered" evidence="5">
    <location>
        <begin position="1"/>
        <end position="21"/>
    </location>
</feature>
<dbReference type="Proteomes" id="UP000523007">
    <property type="component" value="Unassembled WGS sequence"/>
</dbReference>
<dbReference type="InterPro" id="IPR036271">
    <property type="entry name" value="Tet_transcr_reg_TetR-rel_C_sf"/>
</dbReference>
<evidence type="ECO:0000256" key="5">
    <source>
        <dbReference type="SAM" id="MobiDB-lite"/>
    </source>
</evidence>
<dbReference type="PRINTS" id="PR00455">
    <property type="entry name" value="HTHTETR"/>
</dbReference>
<feature type="compositionally biased region" description="Low complexity" evidence="5">
    <location>
        <begin position="1"/>
        <end position="11"/>
    </location>
</feature>
<dbReference type="InterPro" id="IPR025996">
    <property type="entry name" value="MT1864/Rv1816-like_C"/>
</dbReference>
<evidence type="ECO:0000256" key="2">
    <source>
        <dbReference type="ARBA" id="ARBA00023125"/>
    </source>
</evidence>
<feature type="domain" description="HTH tetR-type" evidence="6">
    <location>
        <begin position="18"/>
        <end position="78"/>
    </location>
</feature>
<dbReference type="GO" id="GO:0003700">
    <property type="term" value="F:DNA-binding transcription factor activity"/>
    <property type="evidence" value="ECO:0007669"/>
    <property type="project" value="TreeGrafter"/>
</dbReference>
<organism evidence="7 8">
    <name type="scientific">Lipingzhangella halophila</name>
    <dbReference type="NCBI Taxonomy" id="1783352"/>
    <lineage>
        <taxon>Bacteria</taxon>
        <taxon>Bacillati</taxon>
        <taxon>Actinomycetota</taxon>
        <taxon>Actinomycetes</taxon>
        <taxon>Streptosporangiales</taxon>
        <taxon>Nocardiopsidaceae</taxon>
        <taxon>Lipingzhangella</taxon>
    </lineage>
</organism>
<keyword evidence="3" id="KW-0804">Transcription</keyword>
<keyword evidence="8" id="KW-1185">Reference proteome</keyword>
<comment type="caution">
    <text evidence="7">The sequence shown here is derived from an EMBL/GenBank/DDBJ whole genome shotgun (WGS) entry which is preliminary data.</text>
</comment>
<dbReference type="PROSITE" id="PS50977">
    <property type="entry name" value="HTH_TETR_2"/>
    <property type="match status" value="1"/>
</dbReference>
<feature type="DNA-binding region" description="H-T-H motif" evidence="4">
    <location>
        <begin position="41"/>
        <end position="60"/>
    </location>
</feature>
<accession>A0A7W7RFI9</accession>
<keyword evidence="1" id="KW-0805">Transcription regulation</keyword>
<protein>
    <submittedName>
        <fullName evidence="7">AcrR family transcriptional regulator</fullName>
    </submittedName>
</protein>
<evidence type="ECO:0000256" key="3">
    <source>
        <dbReference type="ARBA" id="ARBA00023163"/>
    </source>
</evidence>
<evidence type="ECO:0000313" key="7">
    <source>
        <dbReference type="EMBL" id="MBB4931000.1"/>
    </source>
</evidence>
<gene>
    <name evidence="7" type="ORF">F4561_001820</name>
</gene>
<name>A0A7W7RFI9_9ACTN</name>
<dbReference type="InterPro" id="IPR009057">
    <property type="entry name" value="Homeodomain-like_sf"/>
</dbReference>
<dbReference type="InterPro" id="IPR050109">
    <property type="entry name" value="HTH-type_TetR-like_transc_reg"/>
</dbReference>
<sequence length="206" mass="22176">MSAAQSGSEEGPPGPSGGGTRERLVAEASRLLAEGGEAAVTLRAVGERAGVSRSAPYRHFEDKDDLLAAVLLETFRQLFQNLRAEMSATPMTTPEKLRRGFRVYGRFGLAWPEHYLLMFGERMHVEKGDLAEVAPEGLGFLHTIIAEGQEAGEIRPGDVHDMTILTWSALHGLITFGISGHLTAKGLDIDDALTRLVAELVAGLEA</sequence>
<dbReference type="Pfam" id="PF13305">
    <property type="entry name" value="TetR_C_33"/>
    <property type="match status" value="1"/>
</dbReference>
<dbReference type="EMBL" id="JACHJT010000001">
    <property type="protein sequence ID" value="MBB4931000.1"/>
    <property type="molecule type" value="Genomic_DNA"/>
</dbReference>
<evidence type="ECO:0000259" key="6">
    <source>
        <dbReference type="PROSITE" id="PS50977"/>
    </source>
</evidence>
<evidence type="ECO:0000256" key="4">
    <source>
        <dbReference type="PROSITE-ProRule" id="PRU00335"/>
    </source>
</evidence>
<evidence type="ECO:0000256" key="1">
    <source>
        <dbReference type="ARBA" id="ARBA00023015"/>
    </source>
</evidence>
<dbReference type="AlphaFoldDB" id="A0A7W7RFI9"/>
<dbReference type="Gene3D" id="1.10.357.10">
    <property type="entry name" value="Tetracycline Repressor, domain 2"/>
    <property type="match status" value="1"/>
</dbReference>
<keyword evidence="2 4" id="KW-0238">DNA-binding</keyword>
<evidence type="ECO:0000313" key="8">
    <source>
        <dbReference type="Proteomes" id="UP000523007"/>
    </source>
</evidence>
<dbReference type="RefSeq" id="WP_184576569.1">
    <property type="nucleotide sequence ID" value="NZ_JACHJT010000001.1"/>
</dbReference>
<reference evidence="7 8" key="1">
    <citation type="submission" date="2020-08" db="EMBL/GenBank/DDBJ databases">
        <title>Sequencing the genomes of 1000 actinobacteria strains.</title>
        <authorList>
            <person name="Klenk H.-P."/>
        </authorList>
    </citation>
    <scope>NUCLEOTIDE SEQUENCE [LARGE SCALE GENOMIC DNA]</scope>
    <source>
        <strain evidence="7 8">DSM 102030</strain>
    </source>
</reference>
<dbReference type="SUPFAM" id="SSF46689">
    <property type="entry name" value="Homeodomain-like"/>
    <property type="match status" value="1"/>
</dbReference>
<dbReference type="Pfam" id="PF00440">
    <property type="entry name" value="TetR_N"/>
    <property type="match status" value="1"/>
</dbReference>
<dbReference type="SUPFAM" id="SSF48498">
    <property type="entry name" value="Tetracyclin repressor-like, C-terminal domain"/>
    <property type="match status" value="1"/>
</dbReference>
<dbReference type="PANTHER" id="PTHR30055:SF220">
    <property type="entry name" value="TETR-FAMILY REGULATORY PROTEIN"/>
    <property type="match status" value="1"/>
</dbReference>
<proteinExistence type="predicted"/>
<dbReference type="PANTHER" id="PTHR30055">
    <property type="entry name" value="HTH-TYPE TRANSCRIPTIONAL REGULATOR RUTR"/>
    <property type="match status" value="1"/>
</dbReference>